<proteinExistence type="inferred from homology"/>
<feature type="compositionally biased region" description="Basic and acidic residues" evidence="7">
    <location>
        <begin position="737"/>
        <end position="753"/>
    </location>
</feature>
<feature type="compositionally biased region" description="Polar residues" evidence="7">
    <location>
        <begin position="597"/>
        <end position="609"/>
    </location>
</feature>
<keyword evidence="3 6" id="KW-0690">Ribosome biogenesis</keyword>
<evidence type="ECO:0000256" key="2">
    <source>
        <dbReference type="ARBA" id="ARBA00022448"/>
    </source>
</evidence>
<feature type="compositionally biased region" description="Basic and acidic residues" evidence="7">
    <location>
        <begin position="704"/>
        <end position="716"/>
    </location>
</feature>
<protein>
    <recommendedName>
        <fullName evidence="6">Protein SDA1</fullName>
    </recommendedName>
</protein>
<dbReference type="Proteomes" id="UP000019471">
    <property type="component" value="Unassembled WGS sequence"/>
</dbReference>
<feature type="domain" description="SDA1 middle" evidence="8">
    <location>
        <begin position="548"/>
        <end position="686"/>
    </location>
</feature>
<evidence type="ECO:0000259" key="8">
    <source>
        <dbReference type="Pfam" id="PF05285"/>
    </source>
</evidence>
<dbReference type="InterPro" id="IPR007949">
    <property type="entry name" value="SDA1_MD"/>
</dbReference>
<dbReference type="GO" id="GO:0015031">
    <property type="term" value="P:protein transport"/>
    <property type="evidence" value="ECO:0007669"/>
    <property type="project" value="UniProtKB-KW"/>
</dbReference>
<comment type="similarity">
    <text evidence="1 6">Belongs to the SDA1 family.</text>
</comment>
<keyword evidence="2 6" id="KW-0813">Transport</keyword>
<dbReference type="Pfam" id="PF21638">
    <property type="entry name" value="SDA1_C"/>
    <property type="match status" value="1"/>
</dbReference>
<dbReference type="InterPro" id="IPR012977">
    <property type="entry name" value="SDA1_N"/>
</dbReference>
<evidence type="ECO:0000256" key="5">
    <source>
        <dbReference type="ARBA" id="ARBA00023242"/>
    </source>
</evidence>
<dbReference type="Pfam" id="PF05285">
    <property type="entry name" value="SDA1_dom"/>
    <property type="match status" value="1"/>
</dbReference>
<comment type="caution">
    <text evidence="11">The sequence shown here is derived from an EMBL/GenBank/DDBJ whole genome shotgun (WGS) entry which is preliminary data.</text>
</comment>
<dbReference type="GO" id="GO:0042273">
    <property type="term" value="P:ribosomal large subunit biogenesis"/>
    <property type="evidence" value="ECO:0007669"/>
    <property type="project" value="UniProtKB-UniRule"/>
</dbReference>
<dbReference type="STRING" id="1182543.W9WQ08"/>
<dbReference type="InterPro" id="IPR027312">
    <property type="entry name" value="Sda1"/>
</dbReference>
<dbReference type="OrthoDB" id="2196187at2759"/>
<dbReference type="GO" id="GO:0005730">
    <property type="term" value="C:nucleolus"/>
    <property type="evidence" value="ECO:0007669"/>
    <property type="project" value="UniProtKB-SubCell"/>
</dbReference>
<gene>
    <name evidence="11" type="ORF">A1O5_09951</name>
</gene>
<dbReference type="EMBL" id="AMGX01000018">
    <property type="protein sequence ID" value="EXJ66756.1"/>
    <property type="molecule type" value="Genomic_DNA"/>
</dbReference>
<keyword evidence="5 6" id="KW-0539">Nucleus</keyword>
<evidence type="ECO:0000256" key="7">
    <source>
        <dbReference type="SAM" id="MobiDB-lite"/>
    </source>
</evidence>
<dbReference type="InterPro" id="IPR048292">
    <property type="entry name" value="SDA1_C"/>
</dbReference>
<evidence type="ECO:0000313" key="12">
    <source>
        <dbReference type="Proteomes" id="UP000019471"/>
    </source>
</evidence>
<keyword evidence="12" id="KW-1185">Reference proteome</keyword>
<feature type="region of interest" description="Disordered" evidence="7">
    <location>
        <begin position="510"/>
        <end position="609"/>
    </location>
</feature>
<dbReference type="SUPFAM" id="SSF48371">
    <property type="entry name" value="ARM repeat"/>
    <property type="match status" value="1"/>
</dbReference>
<dbReference type="GeneID" id="19194646"/>
<evidence type="ECO:0000256" key="3">
    <source>
        <dbReference type="ARBA" id="ARBA00022517"/>
    </source>
</evidence>
<evidence type="ECO:0000259" key="10">
    <source>
        <dbReference type="Pfam" id="PF21638"/>
    </source>
</evidence>
<feature type="compositionally biased region" description="Polar residues" evidence="7">
    <location>
        <begin position="642"/>
        <end position="651"/>
    </location>
</feature>
<evidence type="ECO:0000256" key="6">
    <source>
        <dbReference type="RuleBase" id="RU365057"/>
    </source>
</evidence>
<dbReference type="PANTHER" id="PTHR12730:SF0">
    <property type="entry name" value="PROTEIN SDA1 HOMOLOG"/>
    <property type="match status" value="1"/>
</dbReference>
<organism evidence="11 12">
    <name type="scientific">Cladophialophora psammophila CBS 110553</name>
    <dbReference type="NCBI Taxonomy" id="1182543"/>
    <lineage>
        <taxon>Eukaryota</taxon>
        <taxon>Fungi</taxon>
        <taxon>Dikarya</taxon>
        <taxon>Ascomycota</taxon>
        <taxon>Pezizomycotina</taxon>
        <taxon>Eurotiomycetes</taxon>
        <taxon>Chaetothyriomycetidae</taxon>
        <taxon>Chaetothyriales</taxon>
        <taxon>Herpotrichiellaceae</taxon>
        <taxon>Cladophialophora</taxon>
    </lineage>
</organism>
<evidence type="ECO:0000313" key="11">
    <source>
        <dbReference type="EMBL" id="EXJ66756.1"/>
    </source>
</evidence>
<dbReference type="GO" id="GO:0000055">
    <property type="term" value="P:ribosomal large subunit export from nucleus"/>
    <property type="evidence" value="ECO:0007669"/>
    <property type="project" value="UniProtKB-UniRule"/>
</dbReference>
<dbReference type="InterPro" id="IPR016024">
    <property type="entry name" value="ARM-type_fold"/>
</dbReference>
<dbReference type="eggNOG" id="KOG2229">
    <property type="taxonomic scope" value="Eukaryota"/>
</dbReference>
<feature type="region of interest" description="Disordered" evidence="7">
    <location>
        <begin position="629"/>
        <end position="762"/>
    </location>
</feature>
<dbReference type="PANTHER" id="PTHR12730">
    <property type="entry name" value="HSDA/SDA1-RELATED"/>
    <property type="match status" value="1"/>
</dbReference>
<feature type="domain" description="SDA1 N-terminal" evidence="9">
    <location>
        <begin position="69"/>
        <end position="437"/>
    </location>
</feature>
<comment type="subcellular location">
    <subcellularLocation>
        <location evidence="6">Nucleus</location>
        <location evidence="6">Nucleolus</location>
    </subcellularLocation>
</comment>
<dbReference type="RefSeq" id="XP_007748719.1">
    <property type="nucleotide sequence ID" value="XM_007750529.1"/>
</dbReference>
<sequence>MGKRKLGALEKVDADLANLQNKIKRDPKSYHTDFLHQHIQYENQRQIFMQAPTSATSSGIISFRDLIEFVAHVADCYKDETKDFPRQLIEILSAHHATLEPELREKIVGSLVLLRKKEIIDSHILLQCFFPILTATPSKSLRALLFQKILSDLRSANSKTTNHKLNRSVQTTLHNLITDDRSSPKGLWAVKITREMWKRQIWTDAKAVEIMKEAALADNEKSVVGGLRFFLGGDKEREELEDESSDEETVDISKLRHQIGVNKKSKKAERKLEKAAATVRRKEKKKGQPHPLNFSALHLLHDPQGFAESMFSKHLQNTRSKLNLEQKLLALQLVSRLIGLHKLTVISFYSYFLKYLTPRQPSVTSFLASLAQSTHNLVPPDILEPLVQKIANEFVSEAAAGEVAAAGLNAIREICVRQPLAMNDTLLQDLVMYRKSKDKGVMMAAKGLLSLYRQVGAEMLRKKDRGRDATLGLKSGEQKPQRFGEEAVGEIEGLELLEKWKEQERQRKRLEKGLPATGSGDEEDESEEEDWNAWNVEEDADSDDSGGWINVESDEEINISDSEDEQPSAKKVRFDLQISTTDDKENEGEEKPDQGAELSTTQQKSNLATTRILTPADLAKLQELRTTATVSSLMKNHKSHHASSTSQQTNSQRHRDDPLTAAEIEGLASLSRGKATRAQKLALLQEHKDDREAHKSKAARKKERKESEGKGTTNKEKARRKNFLMTLSKARSKGKRSLVEHRKILRAHVERGKKGGRRGNRG</sequence>
<dbReference type="HOGENOM" id="CLU_009161_2_1_1"/>
<feature type="compositionally biased region" description="Acidic residues" evidence="7">
    <location>
        <begin position="520"/>
        <end position="544"/>
    </location>
</feature>
<dbReference type="Pfam" id="PF08158">
    <property type="entry name" value="SDA1_HEAT"/>
    <property type="match status" value="1"/>
</dbReference>
<dbReference type="AlphaFoldDB" id="W9WQ08"/>
<feature type="compositionally biased region" description="Basic and acidic residues" evidence="7">
    <location>
        <begin position="685"/>
        <end position="695"/>
    </location>
</feature>
<evidence type="ECO:0000256" key="1">
    <source>
        <dbReference type="ARBA" id="ARBA00005783"/>
    </source>
</evidence>
<keyword evidence="4 6" id="KW-0653">Protein transport</keyword>
<name>W9WQ08_9EURO</name>
<feature type="compositionally biased region" description="Acidic residues" evidence="7">
    <location>
        <begin position="552"/>
        <end position="566"/>
    </location>
</feature>
<evidence type="ECO:0000259" key="9">
    <source>
        <dbReference type="Pfam" id="PF08158"/>
    </source>
</evidence>
<accession>W9WQ08</accession>
<reference evidence="11 12" key="1">
    <citation type="submission" date="2013-03" db="EMBL/GenBank/DDBJ databases">
        <title>The Genome Sequence of Cladophialophora psammophila CBS 110553.</title>
        <authorList>
            <consortium name="The Broad Institute Genomics Platform"/>
            <person name="Cuomo C."/>
            <person name="de Hoog S."/>
            <person name="Gorbushina A."/>
            <person name="Walker B."/>
            <person name="Young S.K."/>
            <person name="Zeng Q."/>
            <person name="Gargeya S."/>
            <person name="Fitzgerald M."/>
            <person name="Haas B."/>
            <person name="Abouelleil A."/>
            <person name="Allen A.W."/>
            <person name="Alvarado L."/>
            <person name="Arachchi H.M."/>
            <person name="Berlin A.M."/>
            <person name="Chapman S.B."/>
            <person name="Gainer-Dewar J."/>
            <person name="Goldberg J."/>
            <person name="Griggs A."/>
            <person name="Gujja S."/>
            <person name="Hansen M."/>
            <person name="Howarth C."/>
            <person name="Imamovic A."/>
            <person name="Ireland A."/>
            <person name="Larimer J."/>
            <person name="McCowan C."/>
            <person name="Murphy C."/>
            <person name="Pearson M."/>
            <person name="Poon T.W."/>
            <person name="Priest M."/>
            <person name="Roberts A."/>
            <person name="Saif S."/>
            <person name="Shea T."/>
            <person name="Sisk P."/>
            <person name="Sykes S."/>
            <person name="Wortman J."/>
            <person name="Nusbaum C."/>
            <person name="Birren B."/>
        </authorList>
    </citation>
    <scope>NUCLEOTIDE SEQUENCE [LARGE SCALE GENOMIC DNA]</scope>
    <source>
        <strain evidence="11 12">CBS 110553</strain>
    </source>
</reference>
<feature type="domain" description="SDA1 C-terminal" evidence="10">
    <location>
        <begin position="710"/>
        <end position="755"/>
    </location>
</feature>
<evidence type="ECO:0000256" key="4">
    <source>
        <dbReference type="ARBA" id="ARBA00022927"/>
    </source>
</evidence>
<comment type="function">
    <text evidence="6">Required for 60S pre-ribosomal subunits export to the cytoplasm.</text>
</comment>